<dbReference type="Pfam" id="PF06945">
    <property type="entry name" value="DUF1289"/>
    <property type="match status" value="1"/>
</dbReference>
<evidence type="ECO:0000313" key="1">
    <source>
        <dbReference type="EMBL" id="MYM58885.1"/>
    </source>
</evidence>
<dbReference type="AlphaFoldDB" id="A0A6L8LT57"/>
<dbReference type="Pfam" id="PF14375">
    <property type="entry name" value="Cys_rich_CWC"/>
    <property type="match status" value="1"/>
</dbReference>
<sequence length="102" mass="11257">MKTPCIAACKNDRGICSGCLRTMEEILEWRTFSDTKRDEIIDVLSGDTSDHSCPSCNGPASCDLAQGKQTCWCFSLEKRILPTELSSDLCLCRTCLSKLETA</sequence>
<organism evidence="1 2">
    <name type="scientific">Vibrio tetraodonis subsp. pristinus</name>
    <dbReference type="NCBI Taxonomy" id="2695891"/>
    <lineage>
        <taxon>Bacteria</taxon>
        <taxon>Pseudomonadati</taxon>
        <taxon>Pseudomonadota</taxon>
        <taxon>Gammaproteobacteria</taxon>
        <taxon>Vibrionales</taxon>
        <taxon>Vibrionaceae</taxon>
        <taxon>Vibrio</taxon>
    </lineage>
</organism>
<dbReference type="InterPro" id="IPR010710">
    <property type="entry name" value="DUF1289"/>
</dbReference>
<gene>
    <name evidence="1" type="ORF">GTG28_06585</name>
</gene>
<name>A0A6L8LT57_9VIBR</name>
<protein>
    <submittedName>
        <fullName evidence="1">DUF1289 domain-containing protein</fullName>
    </submittedName>
</protein>
<proteinExistence type="predicted"/>
<keyword evidence="2" id="KW-1185">Reference proteome</keyword>
<dbReference type="EMBL" id="WWEU01000002">
    <property type="protein sequence ID" value="MYM58885.1"/>
    <property type="molecule type" value="Genomic_DNA"/>
</dbReference>
<evidence type="ECO:0000313" key="2">
    <source>
        <dbReference type="Proteomes" id="UP000478571"/>
    </source>
</evidence>
<dbReference type="Proteomes" id="UP000478571">
    <property type="component" value="Unassembled WGS sequence"/>
</dbReference>
<dbReference type="RefSeq" id="WP_160928172.1">
    <property type="nucleotide sequence ID" value="NZ_WWEU01000002.1"/>
</dbReference>
<comment type="caution">
    <text evidence="1">The sequence shown here is derived from an EMBL/GenBank/DDBJ whole genome shotgun (WGS) entry which is preliminary data.</text>
</comment>
<dbReference type="InterPro" id="IPR032720">
    <property type="entry name" value="Cys_rich_CWC"/>
</dbReference>
<reference evidence="1 2" key="1">
    <citation type="submission" date="2020-01" db="EMBL/GenBank/DDBJ databases">
        <title>Draft Genome Sequence of Vibrio sp. strain OCN044, Isolated from a Healthy Coral at Palmyra Atoll.</title>
        <authorList>
            <person name="Videau P."/>
            <person name="Loughran R."/>
            <person name="Esquivel A."/>
            <person name="Deadmond M."/>
            <person name="Paddock B.E."/>
            <person name="Saw J.H."/>
            <person name="Ushijima B."/>
        </authorList>
    </citation>
    <scope>NUCLEOTIDE SEQUENCE [LARGE SCALE GENOMIC DNA]</scope>
    <source>
        <strain evidence="1 2">OCN044</strain>
    </source>
</reference>
<accession>A0A6L8LT57</accession>